<protein>
    <submittedName>
        <fullName evidence="1">Uncharacterized protein</fullName>
    </submittedName>
</protein>
<evidence type="ECO:0000313" key="1">
    <source>
        <dbReference type="EMBL" id="JAH83386.1"/>
    </source>
</evidence>
<reference evidence="1" key="1">
    <citation type="submission" date="2014-11" db="EMBL/GenBank/DDBJ databases">
        <authorList>
            <person name="Amaro Gonzalez C."/>
        </authorList>
    </citation>
    <scope>NUCLEOTIDE SEQUENCE</scope>
</reference>
<name>A0A0E9VZA6_ANGAN</name>
<organism evidence="1">
    <name type="scientific">Anguilla anguilla</name>
    <name type="common">European freshwater eel</name>
    <name type="synonym">Muraena anguilla</name>
    <dbReference type="NCBI Taxonomy" id="7936"/>
    <lineage>
        <taxon>Eukaryota</taxon>
        <taxon>Metazoa</taxon>
        <taxon>Chordata</taxon>
        <taxon>Craniata</taxon>
        <taxon>Vertebrata</taxon>
        <taxon>Euteleostomi</taxon>
        <taxon>Actinopterygii</taxon>
        <taxon>Neopterygii</taxon>
        <taxon>Teleostei</taxon>
        <taxon>Anguilliformes</taxon>
        <taxon>Anguillidae</taxon>
        <taxon>Anguilla</taxon>
    </lineage>
</organism>
<reference evidence="1" key="2">
    <citation type="journal article" date="2015" name="Fish Shellfish Immunol.">
        <title>Early steps in the European eel (Anguilla anguilla)-Vibrio vulnificus interaction in the gills: Role of the RtxA13 toxin.</title>
        <authorList>
            <person name="Callol A."/>
            <person name="Pajuelo D."/>
            <person name="Ebbesson L."/>
            <person name="Teles M."/>
            <person name="MacKenzie S."/>
            <person name="Amaro C."/>
        </authorList>
    </citation>
    <scope>NUCLEOTIDE SEQUENCE</scope>
</reference>
<sequence>MKWSFPLIWFVYVKIITNVHNYEYLT</sequence>
<accession>A0A0E9VZA6</accession>
<dbReference type="EMBL" id="GBXM01025191">
    <property type="protein sequence ID" value="JAH83386.1"/>
    <property type="molecule type" value="Transcribed_RNA"/>
</dbReference>
<dbReference type="AlphaFoldDB" id="A0A0E9VZA6"/>
<proteinExistence type="predicted"/>